<organism evidence="4 5">
    <name type="scientific">Hymenobacter tibetensis</name>
    <dbReference type="NCBI Taxonomy" id="497967"/>
    <lineage>
        <taxon>Bacteria</taxon>
        <taxon>Pseudomonadati</taxon>
        <taxon>Bacteroidota</taxon>
        <taxon>Cytophagia</taxon>
        <taxon>Cytophagales</taxon>
        <taxon>Hymenobacteraceae</taxon>
        <taxon>Hymenobacter</taxon>
    </lineage>
</organism>
<feature type="compositionally biased region" description="Basic residues" evidence="1">
    <location>
        <begin position="133"/>
        <end position="143"/>
    </location>
</feature>
<dbReference type="InterPro" id="IPR046478">
    <property type="entry name" value="DUF6799"/>
</dbReference>
<feature type="signal peptide" evidence="2">
    <location>
        <begin position="1"/>
        <end position="22"/>
    </location>
</feature>
<keyword evidence="5" id="KW-1185">Reference proteome</keyword>
<dbReference type="Proteomes" id="UP000831113">
    <property type="component" value="Chromosome"/>
</dbReference>
<evidence type="ECO:0000259" key="3">
    <source>
        <dbReference type="Pfam" id="PF20606"/>
    </source>
</evidence>
<feature type="region of interest" description="Disordered" evidence="1">
    <location>
        <begin position="115"/>
        <end position="143"/>
    </location>
</feature>
<reference evidence="4 5" key="1">
    <citation type="submission" date="2022-03" db="EMBL/GenBank/DDBJ databases">
        <title>Hymenobactersp. isolated from the air.</title>
        <authorList>
            <person name="Won M."/>
            <person name="Kwon S.-W."/>
        </authorList>
    </citation>
    <scope>NUCLEOTIDE SEQUENCE [LARGE SCALE GENOMIC DNA]</scope>
    <source>
        <strain evidence="4 5">KACC 21982</strain>
    </source>
</reference>
<accession>A0ABY4CYF4</accession>
<evidence type="ECO:0000256" key="1">
    <source>
        <dbReference type="SAM" id="MobiDB-lite"/>
    </source>
</evidence>
<feature type="chain" id="PRO_5045425189" description="DUF6799 domain-containing protein" evidence="2">
    <location>
        <begin position="23"/>
        <end position="143"/>
    </location>
</feature>
<evidence type="ECO:0000313" key="5">
    <source>
        <dbReference type="Proteomes" id="UP000831113"/>
    </source>
</evidence>
<evidence type="ECO:0000256" key="2">
    <source>
        <dbReference type="SAM" id="SignalP"/>
    </source>
</evidence>
<dbReference type="Pfam" id="PF20606">
    <property type="entry name" value="DUF6799"/>
    <property type="match status" value="1"/>
</dbReference>
<proteinExistence type="predicted"/>
<keyword evidence="2" id="KW-0732">Signal</keyword>
<name>A0ABY4CYF4_9BACT</name>
<feature type="domain" description="DUF6799" evidence="3">
    <location>
        <begin position="50"/>
        <end position="111"/>
    </location>
</feature>
<dbReference type="EMBL" id="CP094669">
    <property type="protein sequence ID" value="UOG74772.1"/>
    <property type="molecule type" value="Genomic_DNA"/>
</dbReference>
<gene>
    <name evidence="4" type="ORF">MTX78_21975</name>
</gene>
<evidence type="ECO:0000313" key="4">
    <source>
        <dbReference type="EMBL" id="UOG74772.1"/>
    </source>
</evidence>
<protein>
    <recommendedName>
        <fullName evidence="3">DUF6799 domain-containing protein</fullName>
    </recommendedName>
</protein>
<dbReference type="RefSeq" id="WP_243798362.1">
    <property type="nucleotide sequence ID" value="NZ_CP094669.1"/>
</dbReference>
<sequence>MNKFFTLVFAAFLGLSSMSVQAQTKLPPRKPVQPRARVAAAAPNAVPSVKDGVMMKEGKVYMTQSGITSPLTQETSLVNGTKITADGTVTMTNGTTATLKEGDYMSLSGRLTTAASKAQQDSLMQAAKDNSKSKSKSKSKKKG</sequence>